<proteinExistence type="predicted"/>
<gene>
    <name evidence="1" type="ORF">EYF80_035537</name>
</gene>
<dbReference type="AlphaFoldDB" id="A0A4Z2GL27"/>
<evidence type="ECO:0000313" key="1">
    <source>
        <dbReference type="EMBL" id="TNN54237.1"/>
    </source>
</evidence>
<name>A0A4Z2GL27_9TELE</name>
<protein>
    <submittedName>
        <fullName evidence="1">Uncharacterized protein</fullName>
    </submittedName>
</protein>
<organism evidence="1 2">
    <name type="scientific">Liparis tanakae</name>
    <name type="common">Tanaka's snailfish</name>
    <dbReference type="NCBI Taxonomy" id="230148"/>
    <lineage>
        <taxon>Eukaryota</taxon>
        <taxon>Metazoa</taxon>
        <taxon>Chordata</taxon>
        <taxon>Craniata</taxon>
        <taxon>Vertebrata</taxon>
        <taxon>Euteleostomi</taxon>
        <taxon>Actinopterygii</taxon>
        <taxon>Neopterygii</taxon>
        <taxon>Teleostei</taxon>
        <taxon>Neoteleostei</taxon>
        <taxon>Acanthomorphata</taxon>
        <taxon>Eupercaria</taxon>
        <taxon>Perciformes</taxon>
        <taxon>Cottioidei</taxon>
        <taxon>Cottales</taxon>
        <taxon>Liparidae</taxon>
        <taxon>Liparis</taxon>
    </lineage>
</organism>
<dbReference type="EMBL" id="SRLO01000490">
    <property type="protein sequence ID" value="TNN54237.1"/>
    <property type="molecule type" value="Genomic_DNA"/>
</dbReference>
<evidence type="ECO:0000313" key="2">
    <source>
        <dbReference type="Proteomes" id="UP000314294"/>
    </source>
</evidence>
<keyword evidence="2" id="KW-1185">Reference proteome</keyword>
<comment type="caution">
    <text evidence="1">The sequence shown here is derived from an EMBL/GenBank/DDBJ whole genome shotgun (WGS) entry which is preliminary data.</text>
</comment>
<dbReference type="Proteomes" id="UP000314294">
    <property type="component" value="Unassembled WGS sequence"/>
</dbReference>
<accession>A0A4Z2GL27</accession>
<reference evidence="1 2" key="1">
    <citation type="submission" date="2019-03" db="EMBL/GenBank/DDBJ databases">
        <title>First draft genome of Liparis tanakae, snailfish: a comprehensive survey of snailfish specific genes.</title>
        <authorList>
            <person name="Kim W."/>
            <person name="Song I."/>
            <person name="Jeong J.-H."/>
            <person name="Kim D."/>
            <person name="Kim S."/>
            <person name="Ryu S."/>
            <person name="Song J.Y."/>
            <person name="Lee S.K."/>
        </authorList>
    </citation>
    <scope>NUCLEOTIDE SEQUENCE [LARGE SCALE GENOMIC DNA]</scope>
    <source>
        <tissue evidence="1">Muscle</tissue>
    </source>
</reference>
<sequence length="159" mass="18430">MDDEVITGKKVCNSFLRQGEEVFFSDNSREVCEHHLSCCSVQLNAAPLPREGHHSQTATEDCSWLLHIVQHPCPSCDEGLEIAFNWTRWQEERHGLTVHSHEQNRTLEKDNTDGPHVHLIGDLWRFFANHKTFRRQLPNVKVAHSLQTLQLRLDLSLFL</sequence>